<proteinExistence type="predicted"/>
<comment type="caution">
    <text evidence="1">The sequence shown here is derived from an EMBL/GenBank/DDBJ whole genome shotgun (WGS) entry which is preliminary data.</text>
</comment>
<dbReference type="AlphaFoldDB" id="A0AAV1JDC3"/>
<sequence length="105" mass="11625">MYPNQSKCVFLGSRTQSDVASTNTTSTNTGSIHERVEKTNIFPLDDEELDSVEELLRLLAFLDRPSLRAFLESKNRSITCRIVECFLSNGLGNMTLAHVDCAAGL</sequence>
<evidence type="ECO:0000313" key="2">
    <source>
        <dbReference type="Proteomes" id="UP001497472"/>
    </source>
</evidence>
<accession>A0AAV1JDC3</accession>
<protein>
    <submittedName>
        <fullName evidence="1">Uncharacterized protein</fullName>
    </submittedName>
</protein>
<dbReference type="EMBL" id="CAVLEF010000007">
    <property type="protein sequence ID" value="CAK1546222.1"/>
    <property type="molecule type" value="Genomic_DNA"/>
</dbReference>
<reference evidence="1 2" key="1">
    <citation type="submission" date="2023-11" db="EMBL/GenBank/DDBJ databases">
        <authorList>
            <person name="Okamura Y."/>
        </authorList>
    </citation>
    <scope>NUCLEOTIDE SEQUENCE [LARGE SCALE GENOMIC DNA]</scope>
</reference>
<dbReference type="Proteomes" id="UP001497472">
    <property type="component" value="Unassembled WGS sequence"/>
</dbReference>
<gene>
    <name evidence="1" type="ORF">LNINA_LOCUS5812</name>
</gene>
<organism evidence="1 2">
    <name type="scientific">Leptosia nina</name>
    <dbReference type="NCBI Taxonomy" id="320188"/>
    <lineage>
        <taxon>Eukaryota</taxon>
        <taxon>Metazoa</taxon>
        <taxon>Ecdysozoa</taxon>
        <taxon>Arthropoda</taxon>
        <taxon>Hexapoda</taxon>
        <taxon>Insecta</taxon>
        <taxon>Pterygota</taxon>
        <taxon>Neoptera</taxon>
        <taxon>Endopterygota</taxon>
        <taxon>Lepidoptera</taxon>
        <taxon>Glossata</taxon>
        <taxon>Ditrysia</taxon>
        <taxon>Papilionoidea</taxon>
        <taxon>Pieridae</taxon>
        <taxon>Pierinae</taxon>
        <taxon>Leptosia</taxon>
    </lineage>
</organism>
<evidence type="ECO:0000313" key="1">
    <source>
        <dbReference type="EMBL" id="CAK1546222.1"/>
    </source>
</evidence>
<keyword evidence="2" id="KW-1185">Reference proteome</keyword>
<name>A0AAV1JDC3_9NEOP</name>